<dbReference type="AlphaFoldDB" id="B8EQ52"/>
<dbReference type="Pfam" id="PF13279">
    <property type="entry name" value="4HBT_2"/>
    <property type="match status" value="1"/>
</dbReference>
<dbReference type="KEGG" id="msl:Msil_2619"/>
<dbReference type="Proteomes" id="UP000002257">
    <property type="component" value="Chromosome"/>
</dbReference>
<dbReference type="SUPFAM" id="SSF54637">
    <property type="entry name" value="Thioesterase/thiol ester dehydrase-isomerase"/>
    <property type="match status" value="1"/>
</dbReference>
<dbReference type="CDD" id="cd00586">
    <property type="entry name" value="4HBT"/>
    <property type="match status" value="1"/>
</dbReference>
<dbReference type="GO" id="GO:0047617">
    <property type="term" value="F:fatty acyl-CoA hydrolase activity"/>
    <property type="evidence" value="ECO:0007669"/>
    <property type="project" value="TreeGrafter"/>
</dbReference>
<dbReference type="PANTHER" id="PTHR31793:SF27">
    <property type="entry name" value="NOVEL THIOESTERASE SUPERFAMILY DOMAIN AND SAPOSIN A-TYPE DOMAIN CONTAINING PROTEIN (0610012H03RIK)"/>
    <property type="match status" value="1"/>
</dbReference>
<dbReference type="Gene3D" id="3.10.129.10">
    <property type="entry name" value="Hotdog Thioesterase"/>
    <property type="match status" value="1"/>
</dbReference>
<name>B8EQ52_METSB</name>
<dbReference type="OrthoDB" id="9799036at2"/>
<evidence type="ECO:0000313" key="3">
    <source>
        <dbReference type="EMBL" id="ACK51542.1"/>
    </source>
</evidence>
<gene>
    <name evidence="3" type="ordered locus">Msil_2619</name>
</gene>
<dbReference type="InterPro" id="IPR029069">
    <property type="entry name" value="HotDog_dom_sf"/>
</dbReference>
<evidence type="ECO:0000256" key="2">
    <source>
        <dbReference type="ARBA" id="ARBA00022801"/>
    </source>
</evidence>
<protein>
    <submittedName>
        <fullName evidence="3">Thioesterase superfamily protein</fullName>
    </submittedName>
</protein>
<dbReference type="HOGENOM" id="CLU_101141_2_3_5"/>
<dbReference type="InterPro" id="IPR050563">
    <property type="entry name" value="4-hydroxybenzoyl-CoA_TE"/>
</dbReference>
<keyword evidence="4" id="KW-1185">Reference proteome</keyword>
<dbReference type="eggNOG" id="COG0824">
    <property type="taxonomic scope" value="Bacteria"/>
</dbReference>
<dbReference type="PANTHER" id="PTHR31793">
    <property type="entry name" value="4-HYDROXYBENZOYL-COA THIOESTERASE FAMILY MEMBER"/>
    <property type="match status" value="1"/>
</dbReference>
<reference evidence="3 4" key="1">
    <citation type="journal article" date="2010" name="J. Bacteriol.">
        <title>Complete genome sequence of the aerobic facultative methanotroph Methylocella silvestris BL2.</title>
        <authorList>
            <person name="Chen Y."/>
            <person name="Crombie A."/>
            <person name="Rahman M.T."/>
            <person name="Dedysh S.N."/>
            <person name="Liesack W."/>
            <person name="Stott M.B."/>
            <person name="Alam M."/>
            <person name="Theisen A.R."/>
            <person name="Murrell J.C."/>
            <person name="Dunfield P.F."/>
        </authorList>
    </citation>
    <scope>NUCLEOTIDE SEQUENCE [LARGE SCALE GENOMIC DNA]</scope>
    <source>
        <strain evidence="4">DSM 15510 / CIP 108128 / LMG 27833 / NCIMB 13906 / BL2</strain>
    </source>
</reference>
<keyword evidence="2" id="KW-0378">Hydrolase</keyword>
<dbReference type="STRING" id="395965.Msil_2619"/>
<comment type="similarity">
    <text evidence="1">Belongs to the 4-hydroxybenzoyl-CoA thioesterase family.</text>
</comment>
<evidence type="ECO:0000256" key="1">
    <source>
        <dbReference type="ARBA" id="ARBA00005953"/>
    </source>
</evidence>
<dbReference type="EMBL" id="CP001280">
    <property type="protein sequence ID" value="ACK51542.1"/>
    <property type="molecule type" value="Genomic_DNA"/>
</dbReference>
<evidence type="ECO:0000313" key="4">
    <source>
        <dbReference type="Proteomes" id="UP000002257"/>
    </source>
</evidence>
<organism evidence="3 4">
    <name type="scientific">Methylocella silvestris (strain DSM 15510 / CIP 108128 / LMG 27833 / NCIMB 13906 / BL2)</name>
    <dbReference type="NCBI Taxonomy" id="395965"/>
    <lineage>
        <taxon>Bacteria</taxon>
        <taxon>Pseudomonadati</taxon>
        <taxon>Pseudomonadota</taxon>
        <taxon>Alphaproteobacteria</taxon>
        <taxon>Hyphomicrobiales</taxon>
        <taxon>Beijerinckiaceae</taxon>
        <taxon>Methylocella</taxon>
    </lineage>
</organism>
<proteinExistence type="inferred from homology"/>
<sequence length="140" mass="15248">MTEDVQLEHYAFRTSDKIRYGDTDRQGHVNNAVFATFLELGRVEALLSAASPVLEPGTALVIARLVIDFKSEITWPGEVVIATRVASVGRSSMKLEQGLFQHGRCAATAESVIVLTDEATRRSRPLSAAAAVWLLDPAPR</sequence>
<accession>B8EQ52</accession>
<dbReference type="RefSeq" id="WP_012591611.1">
    <property type="nucleotide sequence ID" value="NC_011666.1"/>
</dbReference>